<protein>
    <submittedName>
        <fullName evidence="2">ABC transporter permease subunit</fullName>
    </submittedName>
</protein>
<dbReference type="Pfam" id="PF12730">
    <property type="entry name" value="ABC2_membrane_4"/>
    <property type="match status" value="1"/>
</dbReference>
<feature type="transmembrane region" description="Helical" evidence="1">
    <location>
        <begin position="77"/>
        <end position="97"/>
    </location>
</feature>
<keyword evidence="1" id="KW-1133">Transmembrane helix</keyword>
<feature type="transmembrane region" description="Helical" evidence="1">
    <location>
        <begin position="246"/>
        <end position="267"/>
    </location>
</feature>
<dbReference type="PANTHER" id="PTHR37305:SF1">
    <property type="entry name" value="MEMBRANE PROTEIN"/>
    <property type="match status" value="1"/>
</dbReference>
<feature type="transmembrane region" description="Helical" evidence="1">
    <location>
        <begin position="162"/>
        <end position="186"/>
    </location>
</feature>
<feature type="transmembrane region" description="Helical" evidence="1">
    <location>
        <begin position="38"/>
        <end position="57"/>
    </location>
</feature>
<organism evidence="2 3">
    <name type="scientific">Nonomuraea corallina</name>
    <dbReference type="NCBI Taxonomy" id="2989783"/>
    <lineage>
        <taxon>Bacteria</taxon>
        <taxon>Bacillati</taxon>
        <taxon>Actinomycetota</taxon>
        <taxon>Actinomycetes</taxon>
        <taxon>Streptosporangiales</taxon>
        <taxon>Streptosporangiaceae</taxon>
        <taxon>Nonomuraea</taxon>
    </lineage>
</organism>
<proteinExistence type="predicted"/>
<evidence type="ECO:0000313" key="2">
    <source>
        <dbReference type="EMBL" id="MDA0638388.1"/>
    </source>
</evidence>
<dbReference type="RefSeq" id="WP_270159323.1">
    <property type="nucleotide sequence ID" value="NZ_JAPNNL010000231.1"/>
</dbReference>
<evidence type="ECO:0000256" key="1">
    <source>
        <dbReference type="SAM" id="Phobius"/>
    </source>
</evidence>
<dbReference type="EMBL" id="JAPNNL010000231">
    <property type="protein sequence ID" value="MDA0638388.1"/>
    <property type="molecule type" value="Genomic_DNA"/>
</dbReference>
<keyword evidence="1" id="KW-0812">Transmembrane</keyword>
<keyword evidence="3" id="KW-1185">Reference proteome</keyword>
<dbReference type="PANTHER" id="PTHR37305">
    <property type="entry name" value="INTEGRAL MEMBRANE PROTEIN-RELATED"/>
    <property type="match status" value="1"/>
</dbReference>
<comment type="caution">
    <text evidence="2">The sequence shown here is derived from an EMBL/GenBank/DDBJ whole genome shotgun (WGS) entry which is preliminary data.</text>
</comment>
<name>A0ABT4SN15_9ACTN</name>
<gene>
    <name evidence="2" type="ORF">OUY22_33705</name>
</gene>
<evidence type="ECO:0000313" key="3">
    <source>
        <dbReference type="Proteomes" id="UP001144036"/>
    </source>
</evidence>
<dbReference type="Proteomes" id="UP001144036">
    <property type="component" value="Unassembled WGS sequence"/>
</dbReference>
<accession>A0ABT4SN15</accession>
<feature type="transmembrane region" description="Helical" evidence="1">
    <location>
        <begin position="118"/>
        <end position="142"/>
    </location>
</feature>
<feature type="transmembrane region" description="Helical" evidence="1">
    <location>
        <begin position="193"/>
        <end position="215"/>
    </location>
</feature>
<keyword evidence="1" id="KW-0472">Membrane</keyword>
<reference evidence="2" key="1">
    <citation type="submission" date="2022-11" db="EMBL/GenBank/DDBJ databases">
        <title>Nonomuraea corallina sp. nov., a new species of the genus Nonomuraea isolated from sea side sediment in Thai sea.</title>
        <authorList>
            <person name="Ngamcharungchit C."/>
            <person name="Matsumoto A."/>
            <person name="Suriyachadkun C."/>
            <person name="Panbangred W."/>
            <person name="Inahashi Y."/>
            <person name="Intra B."/>
        </authorList>
    </citation>
    <scope>NUCLEOTIDE SEQUENCE</scope>
    <source>
        <strain evidence="2">MCN248</strain>
    </source>
</reference>
<sequence>MTVPATDDKVRRDVTTPLRLSGVVHAEWVKIRSVRSTYALLIAAVVVSVALSGLIAWATMATWEDRAEGFEPVSGSLIGLFFGQIAIMVFSILVISAEYTTGSIRGTLIAVPDRTRLLLAKVIITAALALAAGLVMSFGSFFVGQAVYTTRGVETTIGADGVLVALLRGGLLICMTGVIALGVGFLARQSSAAIGVTFGIYFLPILFSGFLPEWFQKNVIKYMPNTSSAVMLYPDPAVPDVGVTPMSGFLTLSAWALAMLIPAALLFHRRDS</sequence>